<dbReference type="EMBL" id="JACBAD010002008">
    <property type="protein sequence ID" value="KAF7122752.1"/>
    <property type="molecule type" value="Genomic_DNA"/>
</dbReference>
<dbReference type="OrthoDB" id="5414143at2759"/>
<proteinExistence type="predicted"/>
<reference evidence="2" key="1">
    <citation type="submission" date="2020-06" db="EMBL/GenBank/DDBJ databases">
        <title>Draft genome sequences of strains closely related to Aspergillus parafelis and Aspergillus hiratsukae.</title>
        <authorList>
            <person name="Dos Santos R.A.C."/>
            <person name="Rivero-Menendez O."/>
            <person name="Steenwyk J.L."/>
            <person name="Mead M.E."/>
            <person name="Goldman G.H."/>
            <person name="Alastruey-Izquierdo A."/>
            <person name="Rokas A."/>
        </authorList>
    </citation>
    <scope>NUCLEOTIDE SEQUENCE</scope>
    <source>
        <strain evidence="2">CNM-CM5793</strain>
        <strain evidence="3">CNM-CM6106</strain>
    </source>
</reference>
<keyword evidence="4" id="KW-1185">Reference proteome</keyword>
<accession>A0A8H6PAJ8</accession>
<dbReference type="InterPro" id="IPR009003">
    <property type="entry name" value="Peptidase_S1_PA"/>
</dbReference>
<evidence type="ECO:0000313" key="3">
    <source>
        <dbReference type="EMBL" id="KAF7163104.1"/>
    </source>
</evidence>
<dbReference type="AlphaFoldDB" id="A0A8H6PAJ8"/>
<evidence type="ECO:0000313" key="4">
    <source>
        <dbReference type="Proteomes" id="UP000630445"/>
    </source>
</evidence>
<evidence type="ECO:0000313" key="2">
    <source>
        <dbReference type="EMBL" id="KAF7122752.1"/>
    </source>
</evidence>
<protein>
    <submittedName>
        <fullName evidence="2">Uncharacterized protein</fullName>
    </submittedName>
</protein>
<dbReference type="Proteomes" id="UP000662466">
    <property type="component" value="Unassembled WGS sequence"/>
</dbReference>
<dbReference type="Proteomes" id="UP000630445">
    <property type="component" value="Unassembled WGS sequence"/>
</dbReference>
<feature type="region of interest" description="Disordered" evidence="1">
    <location>
        <begin position="1"/>
        <end position="38"/>
    </location>
</feature>
<sequence>MSDPHSNPNPSFGFPTPPDSPRKRRTLLRESEESEGTMEIEQYLTSCDPYRSTNLPHFWPYPLMYTRSEELQRTLLPIDDDIRTILRTHGLPEHRHMPFIAQKPHYPGGDTAVKLLYVMLLAEDNHPRRLGPAKDALARLLNEKSVTDMFIEIVNIDLCFQPSLFPMSREHGLVVGFQEGKQRIIDLLQATLGDSWRLLCPFNVGRVESEARPAVVILVDPLTRANWSVEVEFIPGIVDFLKDGSFAGKMDRPAMGASVGIRGDSDTNSGTLGGFVTLTKGDKVLKGFLTNYHVFMAAANTEVECFSRLDTQATQSDLDEKISNMDQSIEIVSNKILDRQAMGSGSTTTGLRTQLDHLKSLVDGWRRERQNVSQMPHPMGEVTAAALKLRQASAMGQKHVYTGRAKTESDSFVEDGDSGSFVVDTDGNVCGLIFGGFSGRCGPSSGDNYYVNAGLVTPISDVAKSVKLRTVRKDHAAYAPVEPFSEGLEASSHP</sequence>
<gene>
    <name evidence="2" type="ORF">CNMCM5793_000862</name>
    <name evidence="3" type="ORF">CNMCM6106_000136</name>
</gene>
<comment type="caution">
    <text evidence="2">The sequence shown here is derived from an EMBL/GenBank/DDBJ whole genome shotgun (WGS) entry which is preliminary data.</text>
</comment>
<organism evidence="2 4">
    <name type="scientific">Aspergillus hiratsukae</name>
    <dbReference type="NCBI Taxonomy" id="1194566"/>
    <lineage>
        <taxon>Eukaryota</taxon>
        <taxon>Fungi</taxon>
        <taxon>Dikarya</taxon>
        <taxon>Ascomycota</taxon>
        <taxon>Pezizomycotina</taxon>
        <taxon>Eurotiomycetes</taxon>
        <taxon>Eurotiomycetidae</taxon>
        <taxon>Eurotiales</taxon>
        <taxon>Aspergillaceae</taxon>
        <taxon>Aspergillus</taxon>
        <taxon>Aspergillus subgen. Fumigati</taxon>
    </lineage>
</organism>
<feature type="compositionally biased region" description="Polar residues" evidence="1">
    <location>
        <begin position="1"/>
        <end position="10"/>
    </location>
</feature>
<dbReference type="SUPFAM" id="SSF50494">
    <property type="entry name" value="Trypsin-like serine proteases"/>
    <property type="match status" value="1"/>
</dbReference>
<dbReference type="EMBL" id="JACBAF010002217">
    <property type="protein sequence ID" value="KAF7163104.1"/>
    <property type="molecule type" value="Genomic_DNA"/>
</dbReference>
<evidence type="ECO:0000256" key="1">
    <source>
        <dbReference type="SAM" id="MobiDB-lite"/>
    </source>
</evidence>
<name>A0A8H6PAJ8_9EURO</name>